<reference evidence="1" key="1">
    <citation type="submission" date="2020-11" db="EMBL/GenBank/DDBJ databases">
        <authorList>
            <consortium name="DOE Joint Genome Institute"/>
            <person name="Ahrendt S."/>
            <person name="Riley R."/>
            <person name="Andreopoulos W."/>
            <person name="Labutti K."/>
            <person name="Pangilinan J."/>
            <person name="Ruiz-Duenas F.J."/>
            <person name="Barrasa J.M."/>
            <person name="Sanchez-Garcia M."/>
            <person name="Camarero S."/>
            <person name="Miyauchi S."/>
            <person name="Serrano A."/>
            <person name="Linde D."/>
            <person name="Babiker R."/>
            <person name="Drula E."/>
            <person name="Ayuso-Fernandez I."/>
            <person name="Pacheco R."/>
            <person name="Padilla G."/>
            <person name="Ferreira P."/>
            <person name="Barriuso J."/>
            <person name="Kellner H."/>
            <person name="Castanera R."/>
            <person name="Alfaro M."/>
            <person name="Ramirez L."/>
            <person name="Pisabarro A.G."/>
            <person name="Kuo A."/>
            <person name="Tritt A."/>
            <person name="Lipzen A."/>
            <person name="He G."/>
            <person name="Yan M."/>
            <person name="Ng V."/>
            <person name="Cullen D."/>
            <person name="Martin F."/>
            <person name="Rosso M.-N."/>
            <person name="Henrissat B."/>
            <person name="Hibbett D."/>
            <person name="Martinez A.T."/>
            <person name="Grigoriev I.V."/>
        </authorList>
    </citation>
    <scope>NUCLEOTIDE SEQUENCE</scope>
    <source>
        <strain evidence="1">AH 40177</strain>
    </source>
</reference>
<evidence type="ECO:0000313" key="2">
    <source>
        <dbReference type="Proteomes" id="UP000772434"/>
    </source>
</evidence>
<gene>
    <name evidence="1" type="ORF">BDP27DRAFT_1235430</name>
</gene>
<keyword evidence="2" id="KW-1185">Reference proteome</keyword>
<dbReference type="OrthoDB" id="3268409at2759"/>
<dbReference type="AlphaFoldDB" id="A0A9P5P9F5"/>
<organism evidence="1 2">
    <name type="scientific">Rhodocollybia butyracea</name>
    <dbReference type="NCBI Taxonomy" id="206335"/>
    <lineage>
        <taxon>Eukaryota</taxon>
        <taxon>Fungi</taxon>
        <taxon>Dikarya</taxon>
        <taxon>Basidiomycota</taxon>
        <taxon>Agaricomycotina</taxon>
        <taxon>Agaricomycetes</taxon>
        <taxon>Agaricomycetidae</taxon>
        <taxon>Agaricales</taxon>
        <taxon>Marasmiineae</taxon>
        <taxon>Omphalotaceae</taxon>
        <taxon>Rhodocollybia</taxon>
    </lineage>
</organism>
<evidence type="ECO:0000313" key="1">
    <source>
        <dbReference type="EMBL" id="KAF9061364.1"/>
    </source>
</evidence>
<protein>
    <submittedName>
        <fullName evidence="1">Uncharacterized protein</fullName>
    </submittedName>
</protein>
<accession>A0A9P5P9F5</accession>
<comment type="caution">
    <text evidence="1">The sequence shown here is derived from an EMBL/GenBank/DDBJ whole genome shotgun (WGS) entry which is preliminary data.</text>
</comment>
<dbReference type="Proteomes" id="UP000772434">
    <property type="component" value="Unassembled WGS sequence"/>
</dbReference>
<dbReference type="EMBL" id="JADNRY010000205">
    <property type="protein sequence ID" value="KAF9061364.1"/>
    <property type="molecule type" value="Genomic_DNA"/>
</dbReference>
<sequence>MLPLAELLNPAPEVEPQSSSLCETASYKIETNVTVTQKCTVVRLYTYKAGTTIEYPETTEQGSVGHLFELDPEDWVNPSQAFAYSQGEPKGFSRNRFCRILLDDQGESVPCYVRHSTCMYSCSFADKNLVSVGHTTANRSDLANQLKQYSQHWQLELPTSGSVTKDLFEKTLALWNAFQNVGCSAPLNEDTLYLGEELEARKVQLAIDHDIRRGHTPKPTCQGRVILDYDSKGTPYVEYQYLPSPPSCEHYRSATSRDHLVNYDISSGLYDFEYLRALFTNDTEELELIEDGAQDNGYGPLALCSTITNASSQHVTALHCNSSGQLMKAKVDRIECTSRIRVFEPHEEYRKVCPKILVVCTGMHTHPIPLPTKTPPGLRREILALLQSLGQDLPDITPRRFIRHPTTCAYIRDQLPSMQNPMLSDLHISLANQDHLRAYITQAQEISFPYGTGWAGM</sequence>
<proteinExistence type="predicted"/>
<name>A0A9P5P9F5_9AGAR</name>